<proteinExistence type="predicted"/>
<name>A0ABV2QBG6_9BURK</name>
<sequence length="481" mass="53901">MAPIRTSNVVFNGYSPGEGLDISVSSKTWQQVRAGAIDEGNIIRRIWNAIREFFSPSGREEAKRALISFCSESSTDLEKIESFYRLKELAGFGNEDFLTPEVSYHAKPEGGFYKIYHLKMTAEGLDSIEQSIERDCSEADEIAKAYIPDISRKEDRDQFECCLKTLYPGANSSTAQHEHQLTKEEAILGIDGVVARNSRVGMLLDISNGRIDYKDGRFPSYITSGRYDSTVAQLAVSAQIKDQLYGRIEPHLPAAILINQKDEAMQVLSKLMQPDEGAHPHDLNSGANLLASVHSDLSEARLLEEDSSMLSSLENEWDEFVFKARSYSSLLNFGSYTSLQELLSVIYSHQTSIEEKYIALLDLKLKLNDSEEVKFEISEIDADRVGEFVPQIVKIRMRFPEYEHLSAVEIAKVEVKTHQSNRDMPLSAESKYVPWMGGWSTAPISGLELSPSGVSSPKFETSDSLTDSQAWPTGAHLWNKR</sequence>
<gene>
    <name evidence="2" type="ORF">ABIE13_003490</name>
</gene>
<protein>
    <submittedName>
        <fullName evidence="2">Uncharacterized protein</fullName>
    </submittedName>
</protein>
<comment type="caution">
    <text evidence="2">The sequence shown here is derived from an EMBL/GenBank/DDBJ whole genome shotgun (WGS) entry which is preliminary data.</text>
</comment>
<dbReference type="EMBL" id="JBEPSH010000006">
    <property type="protein sequence ID" value="MET4578374.1"/>
    <property type="molecule type" value="Genomic_DNA"/>
</dbReference>
<feature type="region of interest" description="Disordered" evidence="1">
    <location>
        <begin position="453"/>
        <end position="481"/>
    </location>
</feature>
<accession>A0ABV2QBG6</accession>
<evidence type="ECO:0000256" key="1">
    <source>
        <dbReference type="SAM" id="MobiDB-lite"/>
    </source>
</evidence>
<dbReference type="Proteomes" id="UP001549320">
    <property type="component" value="Unassembled WGS sequence"/>
</dbReference>
<keyword evidence="3" id="KW-1185">Reference proteome</keyword>
<dbReference type="Gene3D" id="3.30.2440.10">
    <property type="entry name" value="Secreted effector protein SifA"/>
    <property type="match status" value="1"/>
</dbReference>
<feature type="compositionally biased region" description="Polar residues" evidence="1">
    <location>
        <begin position="453"/>
        <end position="471"/>
    </location>
</feature>
<reference evidence="2 3" key="1">
    <citation type="submission" date="2024-06" db="EMBL/GenBank/DDBJ databases">
        <title>Sorghum-associated microbial communities from plants grown in Nebraska, USA.</title>
        <authorList>
            <person name="Schachtman D."/>
        </authorList>
    </citation>
    <scope>NUCLEOTIDE SEQUENCE [LARGE SCALE GENOMIC DNA]</scope>
    <source>
        <strain evidence="2 3">2709</strain>
    </source>
</reference>
<organism evidence="2 3">
    <name type="scientific">Ottowia thiooxydans</name>
    <dbReference type="NCBI Taxonomy" id="219182"/>
    <lineage>
        <taxon>Bacteria</taxon>
        <taxon>Pseudomonadati</taxon>
        <taxon>Pseudomonadota</taxon>
        <taxon>Betaproteobacteria</taxon>
        <taxon>Burkholderiales</taxon>
        <taxon>Comamonadaceae</taxon>
        <taxon>Ottowia</taxon>
    </lineage>
</organism>
<evidence type="ECO:0000313" key="2">
    <source>
        <dbReference type="EMBL" id="MET4578374.1"/>
    </source>
</evidence>
<evidence type="ECO:0000313" key="3">
    <source>
        <dbReference type="Proteomes" id="UP001549320"/>
    </source>
</evidence>
<dbReference type="RefSeq" id="WP_354445541.1">
    <property type="nucleotide sequence ID" value="NZ_JBEPSH010000006.1"/>
</dbReference>